<feature type="compositionally biased region" description="Low complexity" evidence="6">
    <location>
        <begin position="204"/>
        <end position="220"/>
    </location>
</feature>
<dbReference type="Proteomes" id="UP001194696">
    <property type="component" value="Unassembled WGS sequence"/>
</dbReference>
<dbReference type="InterPro" id="IPR001263">
    <property type="entry name" value="PI3K_accessory_dom"/>
</dbReference>
<gene>
    <name evidence="9" type="primary">PIK1</name>
    <name evidence="9" type="ORF">BGZ96_011664</name>
</gene>
<feature type="compositionally biased region" description="Low complexity" evidence="6">
    <location>
        <begin position="534"/>
        <end position="549"/>
    </location>
</feature>
<dbReference type="PANTHER" id="PTHR10048">
    <property type="entry name" value="PHOSPHATIDYLINOSITOL KINASE"/>
    <property type="match status" value="1"/>
</dbReference>
<dbReference type="Gene3D" id="1.25.40.70">
    <property type="entry name" value="Phosphatidylinositol 3-kinase, accessory domain (PIK)"/>
    <property type="match status" value="1"/>
</dbReference>
<dbReference type="PROSITE" id="PS00915">
    <property type="entry name" value="PI3_4_KINASE_1"/>
    <property type="match status" value="1"/>
</dbReference>
<dbReference type="InterPro" id="IPR000403">
    <property type="entry name" value="PI3/4_kinase_cat_dom"/>
</dbReference>
<feature type="compositionally biased region" description="Polar residues" evidence="6">
    <location>
        <begin position="227"/>
        <end position="238"/>
    </location>
</feature>
<evidence type="ECO:0000256" key="6">
    <source>
        <dbReference type="SAM" id="MobiDB-lite"/>
    </source>
</evidence>
<evidence type="ECO:0000313" key="9">
    <source>
        <dbReference type="EMBL" id="KAG0295481.1"/>
    </source>
</evidence>
<accession>A0ABQ7KCE4</accession>
<dbReference type="InterPro" id="IPR057754">
    <property type="entry name" value="PI4-kinase_beta/PIK1_cat"/>
</dbReference>
<evidence type="ECO:0000313" key="10">
    <source>
        <dbReference type="Proteomes" id="UP001194696"/>
    </source>
</evidence>
<dbReference type="InterPro" id="IPR018936">
    <property type="entry name" value="PI3/4_kinase_CS"/>
</dbReference>
<protein>
    <recommendedName>
        <fullName evidence="3">1-phosphatidylinositol 4-kinase</fullName>
        <ecNumber evidence="3">2.7.1.67</ecNumber>
    </recommendedName>
</protein>
<dbReference type="EC" id="2.7.1.67" evidence="3"/>
<feature type="compositionally biased region" description="Polar residues" evidence="6">
    <location>
        <begin position="465"/>
        <end position="476"/>
    </location>
</feature>
<dbReference type="InterPro" id="IPR049160">
    <property type="entry name" value="PI4KB-PIK1_PIK"/>
</dbReference>
<evidence type="ECO:0000259" key="8">
    <source>
        <dbReference type="PROSITE" id="PS51545"/>
    </source>
</evidence>
<dbReference type="InterPro" id="IPR011009">
    <property type="entry name" value="Kinase-like_dom_sf"/>
</dbReference>
<evidence type="ECO:0000256" key="5">
    <source>
        <dbReference type="ARBA" id="ARBA00022777"/>
    </source>
</evidence>
<dbReference type="SMART" id="SM00146">
    <property type="entry name" value="PI3Kc"/>
    <property type="match status" value="1"/>
</dbReference>
<feature type="compositionally biased region" description="Basic and acidic residues" evidence="6">
    <location>
        <begin position="488"/>
        <end position="498"/>
    </location>
</feature>
<dbReference type="CDD" id="cd05168">
    <property type="entry name" value="PI4Kc_III_beta"/>
    <property type="match status" value="1"/>
</dbReference>
<feature type="region of interest" description="Disordered" evidence="6">
    <location>
        <begin position="450"/>
        <end position="576"/>
    </location>
</feature>
<feature type="region of interest" description="Disordered" evidence="6">
    <location>
        <begin position="617"/>
        <end position="639"/>
    </location>
</feature>
<feature type="region of interest" description="Disordered" evidence="6">
    <location>
        <begin position="286"/>
        <end position="331"/>
    </location>
</feature>
<dbReference type="Gene3D" id="3.30.1010.10">
    <property type="entry name" value="Phosphatidylinositol 3-kinase Catalytic Subunit, Chain A, domain 4"/>
    <property type="match status" value="1"/>
</dbReference>
<keyword evidence="10" id="KW-1185">Reference proteome</keyword>
<dbReference type="Pfam" id="PF00454">
    <property type="entry name" value="PI3_PI4_kinase"/>
    <property type="match status" value="1"/>
</dbReference>
<organism evidence="9 10">
    <name type="scientific">Linnemannia gamsii</name>
    <dbReference type="NCBI Taxonomy" id="64522"/>
    <lineage>
        <taxon>Eukaryota</taxon>
        <taxon>Fungi</taxon>
        <taxon>Fungi incertae sedis</taxon>
        <taxon>Mucoromycota</taxon>
        <taxon>Mortierellomycotina</taxon>
        <taxon>Mortierellomycetes</taxon>
        <taxon>Mortierellales</taxon>
        <taxon>Mortierellaceae</taxon>
        <taxon>Linnemannia</taxon>
    </lineage>
</organism>
<dbReference type="Gene3D" id="1.10.1070.11">
    <property type="entry name" value="Phosphatidylinositol 3-/4-kinase, catalytic domain"/>
    <property type="match status" value="1"/>
</dbReference>
<dbReference type="PROSITE" id="PS00916">
    <property type="entry name" value="PI3_4_KINASE_2"/>
    <property type="match status" value="1"/>
</dbReference>
<dbReference type="InterPro" id="IPR015433">
    <property type="entry name" value="PI3/4_kinase"/>
</dbReference>
<evidence type="ECO:0000256" key="2">
    <source>
        <dbReference type="ARBA" id="ARBA00006209"/>
    </source>
</evidence>
<dbReference type="InterPro" id="IPR036940">
    <property type="entry name" value="PI3/4_kinase_cat_sf"/>
</dbReference>
<dbReference type="InterPro" id="IPR042236">
    <property type="entry name" value="PI3K_accessory_sf"/>
</dbReference>
<dbReference type="EMBL" id="JAAAIM010000083">
    <property type="protein sequence ID" value="KAG0295481.1"/>
    <property type="molecule type" value="Genomic_DNA"/>
</dbReference>
<dbReference type="PROSITE" id="PS50290">
    <property type="entry name" value="PI3_4_KINASE_3"/>
    <property type="match status" value="1"/>
</dbReference>
<dbReference type="Pfam" id="PF21245">
    <property type="entry name" value="PI4KB-PIK1_PIK"/>
    <property type="match status" value="1"/>
</dbReference>
<dbReference type="SUPFAM" id="SSF56112">
    <property type="entry name" value="Protein kinase-like (PK-like)"/>
    <property type="match status" value="1"/>
</dbReference>
<feature type="compositionally biased region" description="Low complexity" evidence="6">
    <location>
        <begin position="254"/>
        <end position="265"/>
    </location>
</feature>
<feature type="domain" description="PI3K/PI4K catalytic" evidence="7">
    <location>
        <begin position="709"/>
        <end position="985"/>
    </location>
</feature>
<reference evidence="9 10" key="1">
    <citation type="journal article" date="2020" name="Fungal Divers.">
        <title>Resolving the Mortierellaceae phylogeny through synthesis of multi-gene phylogenetics and phylogenomics.</title>
        <authorList>
            <person name="Vandepol N."/>
            <person name="Liber J."/>
            <person name="Desiro A."/>
            <person name="Na H."/>
            <person name="Kennedy M."/>
            <person name="Barry K."/>
            <person name="Grigoriev I.V."/>
            <person name="Miller A.N."/>
            <person name="O'Donnell K."/>
            <person name="Stajich J.E."/>
            <person name="Bonito G."/>
        </authorList>
    </citation>
    <scope>NUCLEOTIDE SEQUENCE [LARGE SCALE GENOMIC DNA]</scope>
    <source>
        <strain evidence="9 10">AD045</strain>
    </source>
</reference>
<comment type="caution">
    <text evidence="9">The sequence shown here is derived from an EMBL/GenBank/DDBJ whole genome shotgun (WGS) entry which is preliminary data.</text>
</comment>
<comment type="similarity">
    <text evidence="2">Belongs to the PI3/PI4-kinase family. Type III PI4K subfamily.</text>
</comment>
<dbReference type="Pfam" id="PF11522">
    <property type="entry name" value="Pik1"/>
    <property type="match status" value="1"/>
</dbReference>
<dbReference type="InterPro" id="IPR021601">
    <property type="entry name" value="Phosphatidylino_kinase_fungi"/>
</dbReference>
<dbReference type="PROSITE" id="PS51545">
    <property type="entry name" value="PIK_HELICAL"/>
    <property type="match status" value="1"/>
</dbReference>
<feature type="compositionally biased region" description="Low complexity" evidence="6">
    <location>
        <begin position="617"/>
        <end position="626"/>
    </location>
</feature>
<name>A0ABQ7KCE4_9FUNG</name>
<evidence type="ECO:0000256" key="1">
    <source>
        <dbReference type="ARBA" id="ARBA00001686"/>
    </source>
</evidence>
<evidence type="ECO:0000256" key="3">
    <source>
        <dbReference type="ARBA" id="ARBA00012169"/>
    </source>
</evidence>
<feature type="region of interest" description="Disordered" evidence="6">
    <location>
        <begin position="201"/>
        <end position="220"/>
    </location>
</feature>
<sequence length="1000" mass="110441">MNSGNSLLLRLFKSEFFNAWIAVSYLFKYPDAVGIQHYLCNELKKFPLDEIEFFLPQLVHLLISRPSESVALENFILDRCQISSHMAILTLWYLQAYTSDLAASPNTPSFKLCKRVFNKCQAIVFATEAPGEYEDIFGKNGVPKVKENALSAMVGMGVMLAAFGQPMMTKSPGQLALAQGRRPRAFSTAGDTLEGTVVGESATQQHQPSHQHQQPSQLQQSMPTIETNHVSPQESGRSTPAGINMTRHEDGATSPRSPSGEPGSPHATIAGMSVSTAQSIQRNHVVTSPSLEDLRGGQAFKHKRDRFSSPRYSHDTAPSSPISLKFSDRGSMDGQSSAASLELARRSYFHSEMQFLLALVDIATRLVIVPKPARLSALRAELTLLNHNLPAEICVPLWCHATLENPSHHRVVRIPPQDAVVLNSADRVPYLLQVEVLETDMSVEEIRAQRRDLGDEEEDEHRSASHTQGAELSENGSIHLEAITESNRSSDEPPKDTLEASSTHSVDSKDQEESEKVSVDTIANPPVGSLADLSISPPGSPVSTSPVITLNPSERMKSPAPSSSPGSRPVTQSRSNEAYLQTVLKRRASNSADDFAEKMRTAAVMLAQLSQQQAAQQAGAGANGNARVSSQSRSSIKAKANSVEDIRAKIIKEMMALEEQRMQRMKLEGVSSGVGGGGGEGAGSEMLEDERKVMANVTTDDPSAAVFAEDWDAKMNRIRATSPYGHLPSWQLLSVIVKQGADLRQEQLACQLIREMGWIWERAKIDVWITYMRILVTSDNSGLIETVRNTISIHSIKKDAYARRLNEVGVVFTLYDYFQQKFGDPASEKFIKAQDNFMRSLAAYSVITYVLQIRDRHNGNILLDTEGHIVHIDFGFMLSNSPGSVGFELAPFKLPQEYLDVLGGVNSEKFAEFKVLLKKAFMAVRKHTENLVLLIDMMSKDSKLPCFQYENAAQAVRDRLALNLTEVQAEEFIEKLIMSSCCNVFTRLYDTFQYYSNGIL</sequence>
<feature type="compositionally biased region" description="Basic and acidic residues" evidence="6">
    <location>
        <begin position="506"/>
        <end position="518"/>
    </location>
</feature>
<dbReference type="Gene3D" id="6.10.140.1260">
    <property type="match status" value="1"/>
</dbReference>
<feature type="domain" description="PIK helical" evidence="8">
    <location>
        <begin position="1"/>
        <end position="119"/>
    </location>
</feature>
<dbReference type="InterPro" id="IPR016024">
    <property type="entry name" value="ARM-type_fold"/>
</dbReference>
<keyword evidence="4" id="KW-0808">Transferase</keyword>
<feature type="compositionally biased region" description="Low complexity" evidence="6">
    <location>
        <begin position="558"/>
        <end position="569"/>
    </location>
</feature>
<evidence type="ECO:0000256" key="4">
    <source>
        <dbReference type="ARBA" id="ARBA00022679"/>
    </source>
</evidence>
<keyword evidence="5" id="KW-0418">Kinase</keyword>
<evidence type="ECO:0000259" key="7">
    <source>
        <dbReference type="PROSITE" id="PS50290"/>
    </source>
</evidence>
<feature type="region of interest" description="Disordered" evidence="6">
    <location>
        <begin position="227"/>
        <end position="269"/>
    </location>
</feature>
<comment type="catalytic activity">
    <reaction evidence="1">
        <text>a 1,2-diacyl-sn-glycero-3-phospho-(1D-myo-inositol) + ATP = a 1,2-diacyl-sn-glycero-3-phospho-(1D-myo-inositol 4-phosphate) + ADP + H(+)</text>
        <dbReference type="Rhea" id="RHEA:19877"/>
        <dbReference type="ChEBI" id="CHEBI:15378"/>
        <dbReference type="ChEBI" id="CHEBI:30616"/>
        <dbReference type="ChEBI" id="CHEBI:57880"/>
        <dbReference type="ChEBI" id="CHEBI:58178"/>
        <dbReference type="ChEBI" id="CHEBI:456216"/>
        <dbReference type="EC" id="2.7.1.67"/>
    </reaction>
</comment>
<dbReference type="PANTHER" id="PTHR10048:SF22">
    <property type="entry name" value="PHOSPHATIDYLINOSITOL 4-KINASE BETA"/>
    <property type="match status" value="1"/>
</dbReference>
<proteinExistence type="inferred from homology"/>
<dbReference type="SUPFAM" id="SSF48371">
    <property type="entry name" value="ARM repeat"/>
    <property type="match status" value="1"/>
</dbReference>